<dbReference type="PROSITE" id="PS00383">
    <property type="entry name" value="TYR_PHOSPHATASE_1"/>
    <property type="match status" value="1"/>
</dbReference>
<dbReference type="AlphaFoldDB" id="A0A6B8K7R2"/>
<dbReference type="InterPro" id="IPR016130">
    <property type="entry name" value="Tyr_Pase_AS"/>
</dbReference>
<dbReference type="RefSeq" id="WP_136494553.1">
    <property type="nucleotide sequence ID" value="NZ_CP046052.1"/>
</dbReference>
<proteinExistence type="predicted"/>
<gene>
    <name evidence="1" type="ORF">H2LOC_000170</name>
</gene>
<sequence>MKSGCLYVCPLRKVVDTVRTTGARSLVTILTAGASSLRPSEIEPPRHLRLSVSDIETPLDGHILPGAEHVESLLAFLRNWDREQPLVIHCYAGVSRSPAAAFVGACALEPSRSELEIAQSLRLASPTATPNRRFVELADRLLGRQGRMVEAVAAIGRGADCFEGTPFAMELG</sequence>
<reference evidence="1 2" key="1">
    <citation type="submission" date="2019-11" db="EMBL/GenBank/DDBJ databases">
        <title>The genome sequence of Methylocystis heyeri.</title>
        <authorList>
            <person name="Oshkin I.Y."/>
            <person name="Miroshnikov K."/>
            <person name="Dedysh S.N."/>
        </authorList>
    </citation>
    <scope>NUCLEOTIDE SEQUENCE [LARGE SCALE GENOMIC DNA]</scope>
    <source>
        <strain evidence="1 2">H2</strain>
    </source>
</reference>
<dbReference type="Proteomes" id="UP000309061">
    <property type="component" value="Chromosome"/>
</dbReference>
<protein>
    <submittedName>
        <fullName evidence="1">Protein tyrosine phosphatase</fullName>
    </submittedName>
</protein>
<evidence type="ECO:0000313" key="1">
    <source>
        <dbReference type="EMBL" id="QGM44244.1"/>
    </source>
</evidence>
<accession>A0A6B8K7R2</accession>
<organism evidence="1 2">
    <name type="scientific">Methylocystis heyeri</name>
    <dbReference type="NCBI Taxonomy" id="391905"/>
    <lineage>
        <taxon>Bacteria</taxon>
        <taxon>Pseudomonadati</taxon>
        <taxon>Pseudomonadota</taxon>
        <taxon>Alphaproteobacteria</taxon>
        <taxon>Hyphomicrobiales</taxon>
        <taxon>Methylocystaceae</taxon>
        <taxon>Methylocystis</taxon>
    </lineage>
</organism>
<name>A0A6B8K7R2_9HYPH</name>
<dbReference type="InterPro" id="IPR029021">
    <property type="entry name" value="Prot-tyrosine_phosphatase-like"/>
</dbReference>
<evidence type="ECO:0000313" key="2">
    <source>
        <dbReference type="Proteomes" id="UP000309061"/>
    </source>
</evidence>
<dbReference type="Gene3D" id="3.90.190.10">
    <property type="entry name" value="Protein tyrosine phosphatase superfamily"/>
    <property type="match status" value="1"/>
</dbReference>
<dbReference type="EMBL" id="CP046052">
    <property type="protein sequence ID" value="QGM44244.1"/>
    <property type="molecule type" value="Genomic_DNA"/>
</dbReference>
<dbReference type="SUPFAM" id="SSF52799">
    <property type="entry name" value="(Phosphotyrosine protein) phosphatases II"/>
    <property type="match status" value="1"/>
</dbReference>
<dbReference type="OrthoDB" id="9794527at2"/>
<keyword evidence="2" id="KW-1185">Reference proteome</keyword>
<dbReference type="KEGG" id="mhey:H2LOC_000170"/>